<dbReference type="SUPFAM" id="SSF53850">
    <property type="entry name" value="Periplasmic binding protein-like II"/>
    <property type="match status" value="1"/>
</dbReference>
<dbReference type="Pfam" id="PF09084">
    <property type="entry name" value="NMT1"/>
    <property type="match status" value="1"/>
</dbReference>
<evidence type="ECO:0000313" key="3">
    <source>
        <dbReference type="EMBL" id="MDQ7251422.1"/>
    </source>
</evidence>
<accession>A0ABU0YUL5</accession>
<organism evidence="3 4">
    <name type="scientific">Dongia sedimenti</name>
    <dbReference type="NCBI Taxonomy" id="3064282"/>
    <lineage>
        <taxon>Bacteria</taxon>
        <taxon>Pseudomonadati</taxon>
        <taxon>Pseudomonadota</taxon>
        <taxon>Alphaproteobacteria</taxon>
        <taxon>Rhodospirillales</taxon>
        <taxon>Dongiaceae</taxon>
        <taxon>Dongia</taxon>
    </lineage>
</organism>
<feature type="domain" description="SsuA/THI5-like" evidence="2">
    <location>
        <begin position="64"/>
        <end position="247"/>
    </location>
</feature>
<dbReference type="Gene3D" id="3.40.190.10">
    <property type="entry name" value="Periplasmic binding protein-like II"/>
    <property type="match status" value="2"/>
</dbReference>
<protein>
    <submittedName>
        <fullName evidence="3">ABC transporter substrate-binding protein</fullName>
    </submittedName>
</protein>
<dbReference type="EMBL" id="JAUYVI010000011">
    <property type="protein sequence ID" value="MDQ7251422.1"/>
    <property type="molecule type" value="Genomic_DNA"/>
</dbReference>
<feature type="chain" id="PRO_5047493599" evidence="1">
    <location>
        <begin position="25"/>
        <end position="324"/>
    </location>
</feature>
<evidence type="ECO:0000259" key="2">
    <source>
        <dbReference type="Pfam" id="PF09084"/>
    </source>
</evidence>
<dbReference type="RefSeq" id="WP_379961779.1">
    <property type="nucleotide sequence ID" value="NZ_JAUYVI010000011.1"/>
</dbReference>
<keyword evidence="1" id="KW-0732">Signal</keyword>
<dbReference type="PANTHER" id="PTHR30024:SF48">
    <property type="entry name" value="ABC TRANSPORTER SUBSTRATE-BINDING PROTEIN"/>
    <property type="match status" value="1"/>
</dbReference>
<dbReference type="Proteomes" id="UP001230156">
    <property type="component" value="Unassembled WGS sequence"/>
</dbReference>
<evidence type="ECO:0000313" key="4">
    <source>
        <dbReference type="Proteomes" id="UP001230156"/>
    </source>
</evidence>
<sequence>MAKLCTFVIAVLSLISLSVGQAQAGPEVRVGTLQFGTVNWELGVIGDGIDRKHGFTLKPVVLADKDATSVALLSGDVDAIVTDWIWVAKQRSLGRDFTFVPFSRSVGALMVDPAKGYKSLADLKGKRLGVAGGASDKSWVLLRAYAMKTESMDIVEAVDAQFGAPPMLNELVLRDKLDGVLNFWNFNARLKEKGLVPLITIGEILPALGIKTAPPLLGWVFSEKWAKDHPDLANGLIDASYEAKHAMKTDDALWQRLRPKMDAESDSLFEILKAGYREGIPEGYSEADVTAASEAFALMRDIDKAAVGGLDALPAGTFWPSYRP</sequence>
<comment type="caution">
    <text evidence="3">The sequence shown here is derived from an EMBL/GenBank/DDBJ whole genome shotgun (WGS) entry which is preliminary data.</text>
</comment>
<feature type="signal peptide" evidence="1">
    <location>
        <begin position="1"/>
        <end position="24"/>
    </location>
</feature>
<reference evidence="4" key="1">
    <citation type="submission" date="2023-08" db="EMBL/GenBank/DDBJ databases">
        <title>Rhodospirillaceae gen. nov., a novel taxon isolated from the Yangtze River Yuezi River estuary sludge.</title>
        <authorList>
            <person name="Ruan L."/>
        </authorList>
    </citation>
    <scope>NUCLEOTIDE SEQUENCE [LARGE SCALE GENOMIC DNA]</scope>
    <source>
        <strain evidence="4">R-7</strain>
    </source>
</reference>
<keyword evidence="4" id="KW-1185">Reference proteome</keyword>
<proteinExistence type="predicted"/>
<dbReference type="InterPro" id="IPR015168">
    <property type="entry name" value="SsuA/THI5"/>
</dbReference>
<gene>
    <name evidence="3" type="ORF">Q8A70_27295</name>
</gene>
<name>A0ABU0YUL5_9PROT</name>
<dbReference type="PANTHER" id="PTHR30024">
    <property type="entry name" value="ALIPHATIC SULFONATES-BINDING PROTEIN-RELATED"/>
    <property type="match status" value="1"/>
</dbReference>
<evidence type="ECO:0000256" key="1">
    <source>
        <dbReference type="SAM" id="SignalP"/>
    </source>
</evidence>